<dbReference type="Proteomes" id="UP000178517">
    <property type="component" value="Unassembled WGS sequence"/>
</dbReference>
<comment type="caution">
    <text evidence="2">The sequence shown here is derived from an EMBL/GenBank/DDBJ whole genome shotgun (WGS) entry which is preliminary data.</text>
</comment>
<evidence type="ECO:0000313" key="3">
    <source>
        <dbReference type="Proteomes" id="UP000178517"/>
    </source>
</evidence>
<evidence type="ECO:0000256" key="1">
    <source>
        <dbReference type="SAM" id="Phobius"/>
    </source>
</evidence>
<accession>A0A1G1ZP67</accession>
<keyword evidence="1" id="KW-1133">Transmembrane helix</keyword>
<dbReference type="AlphaFoldDB" id="A0A1G1ZP67"/>
<organism evidence="2 3">
    <name type="scientific">Candidatus Harrisonbacteria bacterium RIFCSPLOWO2_01_FULL_40_28</name>
    <dbReference type="NCBI Taxonomy" id="1798406"/>
    <lineage>
        <taxon>Bacteria</taxon>
        <taxon>Candidatus Harrisoniibacteriota</taxon>
    </lineage>
</organism>
<feature type="transmembrane region" description="Helical" evidence="1">
    <location>
        <begin position="6"/>
        <end position="23"/>
    </location>
</feature>
<feature type="transmembrane region" description="Helical" evidence="1">
    <location>
        <begin position="44"/>
        <end position="66"/>
    </location>
</feature>
<reference evidence="2 3" key="1">
    <citation type="journal article" date="2016" name="Nat. Commun.">
        <title>Thousands of microbial genomes shed light on interconnected biogeochemical processes in an aquifer system.</title>
        <authorList>
            <person name="Anantharaman K."/>
            <person name="Brown C.T."/>
            <person name="Hug L.A."/>
            <person name="Sharon I."/>
            <person name="Castelle C.J."/>
            <person name="Probst A.J."/>
            <person name="Thomas B.C."/>
            <person name="Singh A."/>
            <person name="Wilkins M.J."/>
            <person name="Karaoz U."/>
            <person name="Brodie E.L."/>
            <person name="Williams K.H."/>
            <person name="Hubbard S.S."/>
            <person name="Banfield J.F."/>
        </authorList>
    </citation>
    <scope>NUCLEOTIDE SEQUENCE [LARGE SCALE GENOMIC DNA]</scope>
</reference>
<sequence length="77" mass="8808">MVDTFAVTGALWALVIAMLFYDRGSSNLRLMEYNEYNARIYEKLFYWTVFGAVFGSVFGVIFSLVVRTLNVLAEHLS</sequence>
<evidence type="ECO:0000313" key="2">
    <source>
        <dbReference type="EMBL" id="OGY66362.1"/>
    </source>
</evidence>
<dbReference type="EMBL" id="MHJI01000007">
    <property type="protein sequence ID" value="OGY66362.1"/>
    <property type="molecule type" value="Genomic_DNA"/>
</dbReference>
<protein>
    <submittedName>
        <fullName evidence="2">Uncharacterized protein</fullName>
    </submittedName>
</protein>
<name>A0A1G1ZP67_9BACT</name>
<proteinExistence type="predicted"/>
<gene>
    <name evidence="2" type="ORF">A3A04_01205</name>
</gene>
<dbReference type="STRING" id="1798406.A3A04_01205"/>
<keyword evidence="1" id="KW-0812">Transmembrane</keyword>
<keyword evidence="1" id="KW-0472">Membrane</keyword>